<dbReference type="PANTHER" id="PTHR46017">
    <property type="entry name" value="ALPHA-MANNOSIDASE 2C1"/>
    <property type="match status" value="1"/>
</dbReference>
<dbReference type="SUPFAM" id="SSF74650">
    <property type="entry name" value="Galactose mutarotase-like"/>
    <property type="match status" value="1"/>
</dbReference>
<dbReference type="GO" id="GO:0009313">
    <property type="term" value="P:oligosaccharide catabolic process"/>
    <property type="evidence" value="ECO:0007669"/>
    <property type="project" value="TreeGrafter"/>
</dbReference>
<protein>
    <submittedName>
        <fullName evidence="3">Alpha-mannosidase</fullName>
    </submittedName>
</protein>
<proteinExistence type="predicted"/>
<evidence type="ECO:0000313" key="4">
    <source>
        <dbReference type="Proteomes" id="UP001163821"/>
    </source>
</evidence>
<evidence type="ECO:0000259" key="1">
    <source>
        <dbReference type="Pfam" id="PF07748"/>
    </source>
</evidence>
<dbReference type="Pfam" id="PF17677">
    <property type="entry name" value="Glyco_hydro38C2"/>
    <property type="match status" value="1"/>
</dbReference>
<feature type="domain" description="Glycosyl hydrolase family 38 C-terminal" evidence="1">
    <location>
        <begin position="3"/>
        <end position="122"/>
    </location>
</feature>
<dbReference type="Proteomes" id="UP001163821">
    <property type="component" value="Unassembled WGS sequence"/>
</dbReference>
<comment type="caution">
    <text evidence="3">The sequence shown here is derived from an EMBL/GenBank/DDBJ whole genome shotgun (WGS) entry which is preliminary data.</text>
</comment>
<dbReference type="Gene3D" id="2.70.98.30">
    <property type="entry name" value="Golgi alpha-mannosidase II, domain 4"/>
    <property type="match status" value="1"/>
</dbReference>
<sequence>ALEITRKKRNSEITQVLSLAAGNAGKRLEIANQIDWQSTSVSLKASFPLVAENENATYNMGVGTIQRGTNHSKKFEVPTRQWFDLTDKSGEFGVSVLEDCKYGSDKPDNHTLRLTLLFTPGINDHRFNHQGSQDFGIHHVKYGIYSHPGNWNEGETPQQAEFLNNPLVSFEAPKHAGMLGKMVSFLGFNDPCVGLMAFKKAENSDYYIVRVNELLGKDQENIKAIFQAKIEDAYEVNGQEQKIGPIDFSDKTLNFDITHYAIRSFAVKIAPQASFNDAQTSVTIPHNEDVMSFDRNRADGSLSEVGKGDGVTYIRKNYPAELIPDTIVSEGVRFKMGDREDEQKNAVSCKGQTIELPSGNYNKLYILAAATEDVTGNFSIGGKSIALDIQDWLGFIGQPYTRELNDSETEVLAVNEPFVKNANIAWFASHHHNHYPSKNASYQYSHMYKYEIDLPEGTTELTLPENNKIKVFAITVAQIEADDIKLLQPLKDEYKGNKKFVLR</sequence>
<feature type="domain" description="Glycosyl hydrolases family 38 C-terminal" evidence="2">
    <location>
        <begin position="194"/>
        <end position="265"/>
    </location>
</feature>
<dbReference type="AlphaFoldDB" id="A0AA42CA79"/>
<dbReference type="InterPro" id="IPR011682">
    <property type="entry name" value="Glyco_hydro_38_C"/>
</dbReference>
<dbReference type="Pfam" id="PF07748">
    <property type="entry name" value="Glyco_hydro_38C"/>
    <property type="match status" value="1"/>
</dbReference>
<organism evidence="3 4">
    <name type="scientific">Gaoshiqia sediminis</name>
    <dbReference type="NCBI Taxonomy" id="2986998"/>
    <lineage>
        <taxon>Bacteria</taxon>
        <taxon>Pseudomonadati</taxon>
        <taxon>Bacteroidota</taxon>
        <taxon>Bacteroidia</taxon>
        <taxon>Marinilabiliales</taxon>
        <taxon>Prolixibacteraceae</taxon>
        <taxon>Gaoshiqia</taxon>
    </lineage>
</organism>
<dbReference type="InterPro" id="IPR011013">
    <property type="entry name" value="Gal_mutarotase_sf_dom"/>
</dbReference>
<dbReference type="GO" id="GO:0006013">
    <property type="term" value="P:mannose metabolic process"/>
    <property type="evidence" value="ECO:0007669"/>
    <property type="project" value="InterPro"/>
</dbReference>
<dbReference type="PANTHER" id="PTHR46017:SF1">
    <property type="entry name" value="ALPHA-MANNOSIDASE 2C1"/>
    <property type="match status" value="1"/>
</dbReference>
<evidence type="ECO:0000259" key="2">
    <source>
        <dbReference type="Pfam" id="PF17677"/>
    </source>
</evidence>
<feature type="non-terminal residue" evidence="3">
    <location>
        <position position="1"/>
    </location>
</feature>
<dbReference type="GO" id="GO:0030246">
    <property type="term" value="F:carbohydrate binding"/>
    <property type="evidence" value="ECO:0007669"/>
    <property type="project" value="InterPro"/>
</dbReference>
<keyword evidence="4" id="KW-1185">Reference proteome</keyword>
<reference evidence="3" key="1">
    <citation type="submission" date="2022-10" db="EMBL/GenBank/DDBJ databases">
        <title>Gaoshiqiia sediminis gen. nov., sp. nov., isolated from coastal sediment.</title>
        <authorList>
            <person name="Yu W.X."/>
            <person name="Mu D.S."/>
            <person name="Du J.Z."/>
            <person name="Liang Y.Q."/>
        </authorList>
    </citation>
    <scope>NUCLEOTIDE SEQUENCE</scope>
    <source>
        <strain evidence="3">A06</strain>
    </source>
</reference>
<name>A0AA42CA79_9BACT</name>
<accession>A0AA42CA79</accession>
<dbReference type="GO" id="GO:0004559">
    <property type="term" value="F:alpha-mannosidase activity"/>
    <property type="evidence" value="ECO:0007669"/>
    <property type="project" value="InterPro"/>
</dbReference>
<dbReference type="InterPro" id="IPR041147">
    <property type="entry name" value="GH38_C"/>
</dbReference>
<dbReference type="EMBL" id="JAPAAF010000084">
    <property type="protein sequence ID" value="MCW0485026.1"/>
    <property type="molecule type" value="Genomic_DNA"/>
</dbReference>
<evidence type="ECO:0000313" key="3">
    <source>
        <dbReference type="EMBL" id="MCW0485026.1"/>
    </source>
</evidence>
<gene>
    <name evidence="3" type="ORF">N2K84_20020</name>
</gene>
<dbReference type="RefSeq" id="WP_282593611.1">
    <property type="nucleotide sequence ID" value="NZ_JAPAAF010000084.1"/>
</dbReference>